<evidence type="ECO:0000313" key="1">
    <source>
        <dbReference type="EMBL" id="HDI82344.1"/>
    </source>
</evidence>
<organism evidence="1">
    <name type="scientific">candidate division WOR-3 bacterium</name>
    <dbReference type="NCBI Taxonomy" id="2052148"/>
    <lineage>
        <taxon>Bacteria</taxon>
        <taxon>Bacteria division WOR-3</taxon>
    </lineage>
</organism>
<name>A0A7C0ZJZ9_UNCW3</name>
<dbReference type="EMBL" id="DQWE01000042">
    <property type="protein sequence ID" value="HDI82344.1"/>
    <property type="molecule type" value="Genomic_DNA"/>
</dbReference>
<proteinExistence type="predicted"/>
<protein>
    <submittedName>
        <fullName evidence="1">Uncharacterized protein</fullName>
    </submittedName>
</protein>
<sequence length="180" mass="20820">MEEGLKRIEVVELLSYIGHELRGILQLMNLGGGAFSSTIREEIRPAYERIEKLLKKVEEVSSLKKPRTERLNLKNLIKDYFPIIDGDAGDVDADKSMLSYSFSTLSQFLGDKSRVEIEQGELGISVIIHPERDFKLSRVEIMESIYPSPLFPLRCALRIFERHGWTWHIKDRNLVLNIFE</sequence>
<dbReference type="AlphaFoldDB" id="A0A7C0ZJZ9"/>
<accession>A0A7C0ZJZ9</accession>
<gene>
    <name evidence="1" type="ORF">ENF18_00960</name>
</gene>
<comment type="caution">
    <text evidence="1">The sequence shown here is derived from an EMBL/GenBank/DDBJ whole genome shotgun (WGS) entry which is preliminary data.</text>
</comment>
<reference evidence="1" key="1">
    <citation type="journal article" date="2020" name="mSystems">
        <title>Genome- and Community-Level Interaction Insights into Carbon Utilization and Element Cycling Functions of Hydrothermarchaeota in Hydrothermal Sediment.</title>
        <authorList>
            <person name="Zhou Z."/>
            <person name="Liu Y."/>
            <person name="Xu W."/>
            <person name="Pan J."/>
            <person name="Luo Z.H."/>
            <person name="Li M."/>
        </authorList>
    </citation>
    <scope>NUCLEOTIDE SEQUENCE [LARGE SCALE GENOMIC DNA]</scope>
    <source>
        <strain evidence="1">HyVt-102</strain>
    </source>
</reference>
<dbReference type="Proteomes" id="UP000885847">
    <property type="component" value="Unassembled WGS sequence"/>
</dbReference>